<reference evidence="1 2" key="1">
    <citation type="submission" date="2020-11" db="EMBL/GenBank/DDBJ databases">
        <title>Hymenobacter sp.</title>
        <authorList>
            <person name="Kim M.K."/>
        </authorList>
    </citation>
    <scope>NUCLEOTIDE SEQUENCE [LARGE SCALE GENOMIC DNA]</scope>
    <source>
        <strain evidence="1 2">BT594</strain>
    </source>
</reference>
<organism evidence="1 2">
    <name type="scientific">Hymenobacter guriensis</name>
    <dbReference type="NCBI Taxonomy" id="2793065"/>
    <lineage>
        <taxon>Bacteria</taxon>
        <taxon>Pseudomonadati</taxon>
        <taxon>Bacteroidota</taxon>
        <taxon>Cytophagia</taxon>
        <taxon>Cytophagales</taxon>
        <taxon>Hymenobacteraceae</taxon>
        <taxon>Hymenobacter</taxon>
    </lineage>
</organism>
<keyword evidence="2" id="KW-1185">Reference proteome</keyword>
<protein>
    <submittedName>
        <fullName evidence="1">STAS/SEC14 domain-containing protein</fullName>
    </submittedName>
</protein>
<dbReference type="RefSeq" id="WP_196957381.1">
    <property type="nucleotide sequence ID" value="NZ_JADWYK010000025.1"/>
</dbReference>
<sequence>MSNLSTAYMDLAYRPDLRILFLRWMRQTTSQELRTAYNEVLELARQEQAGRWLIDLRRRELAAPADFAWIVRDVRAQLAQDVTEAGRRIAYLVTPNNAPTIQSRLTELELTTPDAVREAVAFRIFTEEHTALEWLQETE</sequence>
<evidence type="ECO:0000313" key="2">
    <source>
        <dbReference type="Proteomes" id="UP000601099"/>
    </source>
</evidence>
<evidence type="ECO:0000313" key="1">
    <source>
        <dbReference type="EMBL" id="MBG8556364.1"/>
    </source>
</evidence>
<accession>A0ABS0L9S2</accession>
<dbReference type="Proteomes" id="UP000601099">
    <property type="component" value="Unassembled WGS sequence"/>
</dbReference>
<name>A0ABS0L9S2_9BACT</name>
<gene>
    <name evidence="1" type="ORF">I5L79_22650</name>
</gene>
<dbReference type="EMBL" id="JADWYK010000025">
    <property type="protein sequence ID" value="MBG8556364.1"/>
    <property type="molecule type" value="Genomic_DNA"/>
</dbReference>
<proteinExistence type="predicted"/>
<comment type="caution">
    <text evidence="1">The sequence shown here is derived from an EMBL/GenBank/DDBJ whole genome shotgun (WGS) entry which is preliminary data.</text>
</comment>